<reference evidence="1" key="1">
    <citation type="submission" date="2021-01" db="EMBL/GenBank/DDBJ databases">
        <authorList>
            <person name="Corre E."/>
            <person name="Pelletier E."/>
            <person name="Niang G."/>
            <person name="Scheremetjew M."/>
            <person name="Finn R."/>
            <person name="Kale V."/>
            <person name="Holt S."/>
            <person name="Cochrane G."/>
            <person name="Meng A."/>
            <person name="Brown T."/>
            <person name="Cohen L."/>
        </authorList>
    </citation>
    <scope>NUCLEOTIDE SEQUENCE</scope>
    <source>
        <strain evidence="1">NIES-2562</strain>
    </source>
</reference>
<gene>
    <name evidence="1" type="ORF">PBIL07802_LOCUS33333</name>
</gene>
<dbReference type="AlphaFoldDB" id="A0A7S3LY62"/>
<protein>
    <submittedName>
        <fullName evidence="1">Uncharacterized protein</fullName>
    </submittedName>
</protein>
<sequence length="196" mass="21544">MKWFAGALSEKFPTSTPEFIFRTKRKSERLKKLWVQLHKFTSLSSLLKASNPLRIHLETSFTSARKSFSLLSVSRNPIQASPVVEEPEVDVEVDAVVLEVVEAEEEVDLGVEEEVDMGVEEEVGLEEEGEAEVAHLEEGEAVVSEVEEEVGAVALSEEEEVALLAGVDVSRLTPYALSCVFPNVFANLLSSSPLVL</sequence>
<dbReference type="EMBL" id="HBIB01050471">
    <property type="protein sequence ID" value="CAE0270978.1"/>
    <property type="molecule type" value="Transcribed_RNA"/>
</dbReference>
<evidence type="ECO:0000313" key="1">
    <source>
        <dbReference type="EMBL" id="CAE0270978.1"/>
    </source>
</evidence>
<organism evidence="1">
    <name type="scientific">Palpitomonas bilix</name>
    <dbReference type="NCBI Taxonomy" id="652834"/>
    <lineage>
        <taxon>Eukaryota</taxon>
        <taxon>Eukaryota incertae sedis</taxon>
    </lineage>
</organism>
<name>A0A7S3LY62_9EUKA</name>
<accession>A0A7S3LY62</accession>
<proteinExistence type="predicted"/>